<evidence type="ECO:0000256" key="1">
    <source>
        <dbReference type="SAM" id="Phobius"/>
    </source>
</evidence>
<keyword evidence="3" id="KW-1185">Reference proteome</keyword>
<feature type="transmembrane region" description="Helical" evidence="1">
    <location>
        <begin position="23"/>
        <end position="42"/>
    </location>
</feature>
<dbReference type="EMBL" id="BAABAT010000023">
    <property type="protein sequence ID" value="GAA4256041.1"/>
    <property type="molecule type" value="Genomic_DNA"/>
</dbReference>
<evidence type="ECO:0000313" key="2">
    <source>
        <dbReference type="EMBL" id="GAA4256041.1"/>
    </source>
</evidence>
<gene>
    <name evidence="2" type="ORF">GCM10022255_067270</name>
</gene>
<dbReference type="Proteomes" id="UP001500620">
    <property type="component" value="Unassembled WGS sequence"/>
</dbReference>
<accession>A0ABP8DHI0</accession>
<keyword evidence="1" id="KW-0472">Membrane</keyword>
<protein>
    <submittedName>
        <fullName evidence="2">Uncharacterized protein</fullName>
    </submittedName>
</protein>
<proteinExistence type="predicted"/>
<comment type="caution">
    <text evidence="2">The sequence shown here is derived from an EMBL/GenBank/DDBJ whole genome shotgun (WGS) entry which is preliminary data.</text>
</comment>
<keyword evidence="1" id="KW-1133">Transmembrane helix</keyword>
<sequence length="193" mass="20896">MDIEVTGAEPVPEPGAGRRRQRGTLYVVVALVVGAAFGFAVANARPAEPARMSVVAAPVTPSAAGEAPGLPGALRERMLARVRQYNQAEPDAVEASDVRLMTSQRDNVVRLDDERAYPRGDYRLQVICLGEGQVWALFRIGDDETYVDMDCHDEHVLVTQLLLTARADGRRAVTLVSDSRAGVAVGFQVLRRA</sequence>
<dbReference type="RefSeq" id="WP_345133058.1">
    <property type="nucleotide sequence ID" value="NZ_BAABAT010000023.1"/>
</dbReference>
<reference evidence="3" key="1">
    <citation type="journal article" date="2019" name="Int. J. Syst. Evol. Microbiol.">
        <title>The Global Catalogue of Microorganisms (GCM) 10K type strain sequencing project: providing services to taxonomists for standard genome sequencing and annotation.</title>
        <authorList>
            <consortium name="The Broad Institute Genomics Platform"/>
            <consortium name="The Broad Institute Genome Sequencing Center for Infectious Disease"/>
            <person name="Wu L."/>
            <person name="Ma J."/>
        </authorList>
    </citation>
    <scope>NUCLEOTIDE SEQUENCE [LARGE SCALE GENOMIC DNA]</scope>
    <source>
        <strain evidence="3">JCM 17441</strain>
    </source>
</reference>
<name>A0ABP8DHI0_9ACTN</name>
<keyword evidence="1" id="KW-0812">Transmembrane</keyword>
<organism evidence="2 3">
    <name type="scientific">Dactylosporangium darangshiense</name>
    <dbReference type="NCBI Taxonomy" id="579108"/>
    <lineage>
        <taxon>Bacteria</taxon>
        <taxon>Bacillati</taxon>
        <taxon>Actinomycetota</taxon>
        <taxon>Actinomycetes</taxon>
        <taxon>Micromonosporales</taxon>
        <taxon>Micromonosporaceae</taxon>
        <taxon>Dactylosporangium</taxon>
    </lineage>
</organism>
<evidence type="ECO:0000313" key="3">
    <source>
        <dbReference type="Proteomes" id="UP001500620"/>
    </source>
</evidence>